<dbReference type="PROSITE" id="PS51257">
    <property type="entry name" value="PROKAR_LIPOPROTEIN"/>
    <property type="match status" value="1"/>
</dbReference>
<dbReference type="RefSeq" id="WP_138931328.1">
    <property type="nucleotide sequence ID" value="NZ_SWMU01000001.1"/>
</dbReference>
<reference evidence="1 2" key="1">
    <citation type="submission" date="2019-04" db="EMBL/GenBank/DDBJ databases">
        <title>Psychroflexus halotolerans sp. nov., isolated from a marine solar saltern.</title>
        <authorList>
            <person name="Feng X."/>
        </authorList>
    </citation>
    <scope>NUCLEOTIDE SEQUENCE [LARGE SCALE GENOMIC DNA]</scope>
    <source>
        <strain evidence="1 2">WDS2C27</strain>
    </source>
</reference>
<proteinExistence type="predicted"/>
<gene>
    <name evidence="1" type="ORF">FCN74_04220</name>
</gene>
<dbReference type="AlphaFoldDB" id="A0A4U5TWL3"/>
<comment type="caution">
    <text evidence="1">The sequence shown here is derived from an EMBL/GenBank/DDBJ whole genome shotgun (WGS) entry which is preliminary data.</text>
</comment>
<accession>A0A4U5TWL3</accession>
<name>A0A4U5TWL3_9FLAO</name>
<keyword evidence="2" id="KW-1185">Reference proteome</keyword>
<dbReference type="EMBL" id="SWMU01000001">
    <property type="protein sequence ID" value="TKS57628.1"/>
    <property type="molecule type" value="Genomic_DNA"/>
</dbReference>
<evidence type="ECO:0000313" key="1">
    <source>
        <dbReference type="EMBL" id="TKS57628.1"/>
    </source>
</evidence>
<dbReference type="OrthoDB" id="1426214at2"/>
<sequence length="272" mass="29257">MKNIIKTITVVLGFILIGCNAVDDTRFKNDPQSGWIEFENESQQVLSDAGSVEIPIEYNVPVNRQDTSISYDVEIVEGSAPSVETGSFTTVVPADTRNASILFDIDPSISTNYTVQFTITSTSNPDVIVGLDGDNPDVFTLEVCSGVLPLEWTGSSFIDGSEINTFDMTLTPTGNEGEFNISSAWGTNFVAEATGDPSFDGQFIYDGVLTINPDNTLSIVGSDPALFPGTVLQEDALNGNLFDPCSNQLFYTLEQGLFTGDFVVDVVLTPTP</sequence>
<protein>
    <recommendedName>
        <fullName evidence="3">Lipoprotein</fullName>
    </recommendedName>
</protein>
<evidence type="ECO:0008006" key="3">
    <source>
        <dbReference type="Google" id="ProtNLM"/>
    </source>
</evidence>
<evidence type="ECO:0000313" key="2">
    <source>
        <dbReference type="Proteomes" id="UP000306552"/>
    </source>
</evidence>
<dbReference type="Proteomes" id="UP000306552">
    <property type="component" value="Unassembled WGS sequence"/>
</dbReference>
<organism evidence="1 2">
    <name type="scientific">Mesohalobacter halotolerans</name>
    <dbReference type="NCBI Taxonomy" id="1883405"/>
    <lineage>
        <taxon>Bacteria</taxon>
        <taxon>Pseudomonadati</taxon>
        <taxon>Bacteroidota</taxon>
        <taxon>Flavobacteriia</taxon>
        <taxon>Flavobacteriales</taxon>
        <taxon>Flavobacteriaceae</taxon>
        <taxon>Mesohalobacter</taxon>
    </lineage>
</organism>